<keyword evidence="9 14" id="KW-1133">Transmembrane helix</keyword>
<keyword evidence="12" id="KW-0325">Glycoprotein</keyword>
<keyword evidence="10 14" id="KW-0472">Membrane</keyword>
<keyword evidence="18" id="KW-1185">Reference proteome</keyword>
<accession>A0AAQ3KVF9</accession>
<sequence length="729" mass="81556">MAFLFSFPLFSTLLMLLILLEAMAAPPNVVAPHCQETCGDISIPYPFGIGDGCFRPGFEVTCNESTPFFGEYEFNIGVKDISLQGQARMLNFIGSNCYNESTQSISFLDLSSLPFKVSSKRNKFTTIGCNTVGFIYGTSNNEYATGCASFCYNNASIKSEDCSGAGCCQTTIPENLNYFETSLSSLNRTNVVDNYPCTYAFVVEDSFEFNKSDLDGYGFKEKSKNGLPLVLDWFAGNETCEEAVKKTSSYACRSTNSECIDVENNGYLCNCSEAYKGNPYLPGGCEDIDECTDSSGICTNIRGGYNCTCPTGHSSDDPKTQECVPDSERNQGFPLPIKLVIGISIGVLFIFGCVFFIILGHQRRKIHREKHKFFQQNGGLKLFEEIRSKQVDTVKIYTKHDLEKATDNFDKNRELGRGGHGTVYKGNLDDGREVAIKRSKVVAEVESEEFVREMIIISQLNHKNVVRLLGCCLEVEIPMLVYEFIPNGTLFDYIHNNHRVIPLDIRLRIAGESAEALAYLHSWASPPILHGDVKSLNILLDRNYVPKMSDFGASRMLSIDETQFITMVQGTLGYLDPEFLIARQLTTKSDVYSFGVVIVEIITRKKPIYCDENAQGKSLAFGFLDAMKDRKLEEFLDDQIIDKGNMDVLQEVAELAKECLNVKGDERPTMREVAERLHVLRGFLQQPLVQHAPEECERLLGESSMRLVSDTTGYNTLHNQMAFDIEIGR</sequence>
<dbReference type="AlphaFoldDB" id="A0AAQ3KVF9"/>
<dbReference type="PROSITE" id="PS00010">
    <property type="entry name" value="ASX_HYDROXYL"/>
    <property type="match status" value="1"/>
</dbReference>
<dbReference type="Gene3D" id="1.10.510.10">
    <property type="entry name" value="Transferase(Phosphotransferase) domain 1"/>
    <property type="match status" value="1"/>
</dbReference>
<evidence type="ECO:0000256" key="5">
    <source>
        <dbReference type="ARBA" id="ARBA00022729"/>
    </source>
</evidence>
<dbReference type="InterPro" id="IPR000152">
    <property type="entry name" value="EGF-type_Asp/Asn_hydroxyl_site"/>
</dbReference>
<proteinExistence type="predicted"/>
<dbReference type="Gene3D" id="2.10.25.10">
    <property type="entry name" value="Laminin"/>
    <property type="match status" value="1"/>
</dbReference>
<dbReference type="SUPFAM" id="SSF57196">
    <property type="entry name" value="EGF/Laminin"/>
    <property type="match status" value="1"/>
</dbReference>
<dbReference type="PANTHER" id="PTHR27005:SF482">
    <property type="entry name" value="OS01G0580150 PROTEIN"/>
    <property type="match status" value="1"/>
</dbReference>
<dbReference type="SMART" id="SM00179">
    <property type="entry name" value="EGF_CA"/>
    <property type="match status" value="1"/>
</dbReference>
<feature type="domain" description="Protein kinase" evidence="16">
    <location>
        <begin position="409"/>
        <end position="681"/>
    </location>
</feature>
<dbReference type="GO" id="GO:0030247">
    <property type="term" value="F:polysaccharide binding"/>
    <property type="evidence" value="ECO:0007669"/>
    <property type="project" value="InterPro"/>
</dbReference>
<dbReference type="GO" id="GO:0005524">
    <property type="term" value="F:ATP binding"/>
    <property type="evidence" value="ECO:0007669"/>
    <property type="project" value="UniProtKB-UniRule"/>
</dbReference>
<dbReference type="FunFam" id="3.30.200.20:FF:000043">
    <property type="entry name" value="Wall-associated receptor kinase 2"/>
    <property type="match status" value="1"/>
</dbReference>
<dbReference type="PROSITE" id="PS50011">
    <property type="entry name" value="PROTEIN_KINASE_DOM"/>
    <property type="match status" value="1"/>
</dbReference>
<evidence type="ECO:0000256" key="15">
    <source>
        <dbReference type="SAM" id="SignalP"/>
    </source>
</evidence>
<dbReference type="InterPro" id="IPR001245">
    <property type="entry name" value="Ser-Thr/Tyr_kinase_cat_dom"/>
</dbReference>
<evidence type="ECO:0000259" key="16">
    <source>
        <dbReference type="PROSITE" id="PS50011"/>
    </source>
</evidence>
<reference evidence="17 18" key="1">
    <citation type="submission" date="2023-10" db="EMBL/GenBank/DDBJ databases">
        <title>Chromosome-scale genome assembly provides insights into flower coloration mechanisms of Canna indica.</title>
        <authorList>
            <person name="Li C."/>
        </authorList>
    </citation>
    <scope>NUCLEOTIDE SEQUENCE [LARGE SCALE GENOMIC DNA]</scope>
    <source>
        <tissue evidence="17">Flower</tissue>
    </source>
</reference>
<organism evidence="17 18">
    <name type="scientific">Canna indica</name>
    <name type="common">Indian-shot</name>
    <dbReference type="NCBI Taxonomy" id="4628"/>
    <lineage>
        <taxon>Eukaryota</taxon>
        <taxon>Viridiplantae</taxon>
        <taxon>Streptophyta</taxon>
        <taxon>Embryophyta</taxon>
        <taxon>Tracheophyta</taxon>
        <taxon>Spermatophyta</taxon>
        <taxon>Magnoliopsida</taxon>
        <taxon>Liliopsida</taxon>
        <taxon>Zingiberales</taxon>
        <taxon>Cannaceae</taxon>
        <taxon>Canna</taxon>
    </lineage>
</organism>
<evidence type="ECO:0000256" key="14">
    <source>
        <dbReference type="SAM" id="Phobius"/>
    </source>
</evidence>
<dbReference type="InterPro" id="IPR001881">
    <property type="entry name" value="EGF-like_Ca-bd_dom"/>
</dbReference>
<dbReference type="GO" id="GO:0007166">
    <property type="term" value="P:cell surface receptor signaling pathway"/>
    <property type="evidence" value="ECO:0007669"/>
    <property type="project" value="InterPro"/>
</dbReference>
<dbReference type="GO" id="GO:0004674">
    <property type="term" value="F:protein serine/threonine kinase activity"/>
    <property type="evidence" value="ECO:0007669"/>
    <property type="project" value="UniProtKB-KW"/>
</dbReference>
<dbReference type="InterPro" id="IPR017441">
    <property type="entry name" value="Protein_kinase_ATP_BS"/>
</dbReference>
<keyword evidence="7 17" id="KW-0418">Kinase</keyword>
<dbReference type="GO" id="GO:0005886">
    <property type="term" value="C:plasma membrane"/>
    <property type="evidence" value="ECO:0007669"/>
    <property type="project" value="TreeGrafter"/>
</dbReference>
<dbReference type="CDD" id="cd14066">
    <property type="entry name" value="STKc_IRAK"/>
    <property type="match status" value="1"/>
</dbReference>
<dbReference type="InterPro" id="IPR008271">
    <property type="entry name" value="Ser/Thr_kinase_AS"/>
</dbReference>
<dbReference type="GO" id="GO:0005509">
    <property type="term" value="F:calcium ion binding"/>
    <property type="evidence" value="ECO:0007669"/>
    <property type="project" value="InterPro"/>
</dbReference>
<feature type="chain" id="PRO_5042992666" evidence="15">
    <location>
        <begin position="25"/>
        <end position="729"/>
    </location>
</feature>
<keyword evidence="4 14" id="KW-0812">Transmembrane</keyword>
<comment type="subcellular location">
    <subcellularLocation>
        <location evidence="1">Membrane</location>
        <topology evidence="1">Single-pass type I membrane protein</topology>
    </subcellularLocation>
</comment>
<feature type="transmembrane region" description="Helical" evidence="14">
    <location>
        <begin position="339"/>
        <end position="360"/>
    </location>
</feature>
<evidence type="ECO:0000256" key="6">
    <source>
        <dbReference type="ARBA" id="ARBA00022741"/>
    </source>
</evidence>
<dbReference type="SUPFAM" id="SSF56112">
    <property type="entry name" value="Protein kinase-like (PK-like)"/>
    <property type="match status" value="1"/>
</dbReference>
<gene>
    <name evidence="17" type="ORF">Cni_G21710</name>
</gene>
<dbReference type="InterPro" id="IPR045274">
    <property type="entry name" value="WAK-like"/>
</dbReference>
<dbReference type="CDD" id="cd00054">
    <property type="entry name" value="EGF_CA"/>
    <property type="match status" value="1"/>
</dbReference>
<dbReference type="PROSITE" id="PS00108">
    <property type="entry name" value="PROTEIN_KINASE_ST"/>
    <property type="match status" value="1"/>
</dbReference>
<evidence type="ECO:0000256" key="7">
    <source>
        <dbReference type="ARBA" id="ARBA00022777"/>
    </source>
</evidence>
<evidence type="ECO:0000256" key="10">
    <source>
        <dbReference type="ARBA" id="ARBA00023136"/>
    </source>
</evidence>
<dbReference type="PROSITE" id="PS00107">
    <property type="entry name" value="PROTEIN_KINASE_ATP"/>
    <property type="match status" value="1"/>
</dbReference>
<dbReference type="Gene3D" id="3.30.200.20">
    <property type="entry name" value="Phosphorylase Kinase, domain 1"/>
    <property type="match status" value="1"/>
</dbReference>
<evidence type="ECO:0000256" key="4">
    <source>
        <dbReference type="ARBA" id="ARBA00022692"/>
    </source>
</evidence>
<protein>
    <submittedName>
        <fullName evidence="17">Wall-associated receptor kinase-like 16</fullName>
    </submittedName>
</protein>
<evidence type="ECO:0000256" key="3">
    <source>
        <dbReference type="ARBA" id="ARBA00022679"/>
    </source>
</evidence>
<evidence type="ECO:0000256" key="8">
    <source>
        <dbReference type="ARBA" id="ARBA00022840"/>
    </source>
</evidence>
<keyword evidence="3" id="KW-0808">Transferase</keyword>
<dbReference type="FunFam" id="1.10.510.10:FF:000084">
    <property type="entry name" value="Wall-associated receptor kinase 2"/>
    <property type="match status" value="1"/>
</dbReference>
<dbReference type="InterPro" id="IPR000719">
    <property type="entry name" value="Prot_kinase_dom"/>
</dbReference>
<evidence type="ECO:0000256" key="13">
    <source>
        <dbReference type="PROSITE-ProRule" id="PRU10141"/>
    </source>
</evidence>
<dbReference type="PANTHER" id="PTHR27005">
    <property type="entry name" value="WALL-ASSOCIATED RECEPTOR KINASE-LIKE 21"/>
    <property type="match status" value="1"/>
</dbReference>
<keyword evidence="6 13" id="KW-0547">Nucleotide-binding</keyword>
<dbReference type="Pfam" id="PF13947">
    <property type="entry name" value="GUB_WAK_bind"/>
    <property type="match status" value="1"/>
</dbReference>
<keyword evidence="2" id="KW-0723">Serine/threonine-protein kinase</keyword>
<evidence type="ECO:0000313" key="18">
    <source>
        <dbReference type="Proteomes" id="UP001327560"/>
    </source>
</evidence>
<dbReference type="Proteomes" id="UP001327560">
    <property type="component" value="Chromosome 7"/>
</dbReference>
<keyword evidence="11" id="KW-1015">Disulfide bond</keyword>
<feature type="binding site" evidence="13">
    <location>
        <position position="437"/>
    </location>
    <ligand>
        <name>ATP</name>
        <dbReference type="ChEBI" id="CHEBI:30616"/>
    </ligand>
</feature>
<keyword evidence="8 13" id="KW-0067">ATP-binding</keyword>
<keyword evidence="5 15" id="KW-0732">Signal</keyword>
<dbReference type="InterPro" id="IPR025287">
    <property type="entry name" value="WAK_GUB"/>
</dbReference>
<dbReference type="InterPro" id="IPR011009">
    <property type="entry name" value="Kinase-like_dom_sf"/>
</dbReference>
<keyword evidence="17" id="KW-0675">Receptor</keyword>
<feature type="signal peptide" evidence="15">
    <location>
        <begin position="1"/>
        <end position="24"/>
    </location>
</feature>
<dbReference type="Pfam" id="PF07714">
    <property type="entry name" value="PK_Tyr_Ser-Thr"/>
    <property type="match status" value="1"/>
</dbReference>
<evidence type="ECO:0000256" key="1">
    <source>
        <dbReference type="ARBA" id="ARBA00004479"/>
    </source>
</evidence>
<evidence type="ECO:0000256" key="2">
    <source>
        <dbReference type="ARBA" id="ARBA00022527"/>
    </source>
</evidence>
<evidence type="ECO:0000256" key="12">
    <source>
        <dbReference type="ARBA" id="ARBA00023180"/>
    </source>
</evidence>
<evidence type="ECO:0000256" key="11">
    <source>
        <dbReference type="ARBA" id="ARBA00023157"/>
    </source>
</evidence>
<evidence type="ECO:0000256" key="9">
    <source>
        <dbReference type="ARBA" id="ARBA00022989"/>
    </source>
</evidence>
<evidence type="ECO:0000313" key="17">
    <source>
        <dbReference type="EMBL" id="WOL12941.1"/>
    </source>
</evidence>
<dbReference type="EMBL" id="CP136896">
    <property type="protein sequence ID" value="WOL12941.1"/>
    <property type="molecule type" value="Genomic_DNA"/>
</dbReference>
<dbReference type="SMART" id="SM00220">
    <property type="entry name" value="S_TKc"/>
    <property type="match status" value="1"/>
</dbReference>
<name>A0AAQ3KVF9_9LILI</name>